<dbReference type="RefSeq" id="XP_018000887.1">
    <property type="nucleotide sequence ID" value="XM_018139598.1"/>
</dbReference>
<dbReference type="InterPro" id="IPR001138">
    <property type="entry name" value="Zn2Cys6_DnaBD"/>
</dbReference>
<dbReference type="GO" id="GO:0000981">
    <property type="term" value="F:DNA-binding transcription factor activity, RNA polymerase II-specific"/>
    <property type="evidence" value="ECO:0007669"/>
    <property type="project" value="InterPro"/>
</dbReference>
<evidence type="ECO:0000256" key="4">
    <source>
        <dbReference type="ARBA" id="ARBA00023242"/>
    </source>
</evidence>
<dbReference type="OrthoDB" id="4160768at2759"/>
<proteinExistence type="predicted"/>
<keyword evidence="4" id="KW-0539">Nucleus</keyword>
<dbReference type="PROSITE" id="PS50048">
    <property type="entry name" value="ZN2_CY6_FUNGAL_2"/>
    <property type="match status" value="1"/>
</dbReference>
<dbReference type="CDD" id="cd00067">
    <property type="entry name" value="GAL4"/>
    <property type="match status" value="1"/>
</dbReference>
<dbReference type="SMART" id="SM00066">
    <property type="entry name" value="GAL4"/>
    <property type="match status" value="1"/>
</dbReference>
<keyword evidence="7" id="KW-1185">Reference proteome</keyword>
<keyword evidence="1" id="KW-0805">Transcription regulation</keyword>
<dbReference type="AlphaFoldDB" id="A0A0N1HAL6"/>
<evidence type="ECO:0000313" key="7">
    <source>
        <dbReference type="Proteomes" id="UP000038010"/>
    </source>
</evidence>
<evidence type="ECO:0000313" key="6">
    <source>
        <dbReference type="EMBL" id="KPI40924.1"/>
    </source>
</evidence>
<dbReference type="VEuPathDB" id="FungiDB:AB675_10802"/>
<feature type="domain" description="Zn(2)-C6 fungal-type" evidence="5">
    <location>
        <begin position="10"/>
        <end position="40"/>
    </location>
</feature>
<evidence type="ECO:0000256" key="2">
    <source>
        <dbReference type="ARBA" id="ARBA00023125"/>
    </source>
</evidence>
<comment type="caution">
    <text evidence="6">The sequence shown here is derived from an EMBL/GenBank/DDBJ whole genome shotgun (WGS) entry which is preliminary data.</text>
</comment>
<dbReference type="SUPFAM" id="SSF57701">
    <property type="entry name" value="Zn2/Cys6 DNA-binding domain"/>
    <property type="match status" value="1"/>
</dbReference>
<dbReference type="InterPro" id="IPR036864">
    <property type="entry name" value="Zn2-C6_fun-type_DNA-bd_sf"/>
</dbReference>
<dbReference type="Gene3D" id="4.10.240.10">
    <property type="entry name" value="Zn(2)-C6 fungal-type DNA-binding domain"/>
    <property type="match status" value="1"/>
</dbReference>
<dbReference type="GO" id="GO:0003677">
    <property type="term" value="F:DNA binding"/>
    <property type="evidence" value="ECO:0007669"/>
    <property type="project" value="UniProtKB-KW"/>
</dbReference>
<keyword evidence="2" id="KW-0238">DNA-binding</keyword>
<name>A0A0N1HAL6_9EURO</name>
<dbReference type="EMBL" id="LFJN01000011">
    <property type="protein sequence ID" value="KPI40924.1"/>
    <property type="molecule type" value="Genomic_DNA"/>
</dbReference>
<evidence type="ECO:0000259" key="5">
    <source>
        <dbReference type="PROSITE" id="PS50048"/>
    </source>
</evidence>
<dbReference type="GO" id="GO:0008270">
    <property type="term" value="F:zinc ion binding"/>
    <property type="evidence" value="ECO:0007669"/>
    <property type="project" value="InterPro"/>
</dbReference>
<reference evidence="6 7" key="1">
    <citation type="submission" date="2015-06" db="EMBL/GenBank/DDBJ databases">
        <title>Draft genome of the ant-associated black yeast Phialophora attae CBS 131958.</title>
        <authorList>
            <person name="Moreno L.F."/>
            <person name="Stielow B.J."/>
            <person name="de Hoog S."/>
            <person name="Vicente V.A."/>
            <person name="Weiss V.A."/>
            <person name="de Vries M."/>
            <person name="Cruz L.M."/>
            <person name="Souza E.M."/>
        </authorList>
    </citation>
    <scope>NUCLEOTIDE SEQUENCE [LARGE SCALE GENOMIC DNA]</scope>
    <source>
        <strain evidence="6 7">CBS 131958</strain>
    </source>
</reference>
<evidence type="ECO:0000256" key="1">
    <source>
        <dbReference type="ARBA" id="ARBA00023015"/>
    </source>
</evidence>
<evidence type="ECO:0000256" key="3">
    <source>
        <dbReference type="ARBA" id="ARBA00023163"/>
    </source>
</evidence>
<sequence>MPKSDTRRKACIRCTSGKRKCNLQHPSCGRCRSRKLDCVYISTRLHRIPGPVASEEATVREAQHSGGASDLALESQHKIDTVSSSSRSTAFTPHSEVEGAPDLDQALIAPESWRVLKKEGESCDYFKLDSLTNAVSDVQKWLQAWPRTGSLLFIHPNIYGSDRMPAILQDAFTACATYFACELTAKAQLCTSSNATFPTS</sequence>
<organism evidence="6 7">
    <name type="scientific">Cyphellophora attinorum</name>
    <dbReference type="NCBI Taxonomy" id="1664694"/>
    <lineage>
        <taxon>Eukaryota</taxon>
        <taxon>Fungi</taxon>
        <taxon>Dikarya</taxon>
        <taxon>Ascomycota</taxon>
        <taxon>Pezizomycotina</taxon>
        <taxon>Eurotiomycetes</taxon>
        <taxon>Chaetothyriomycetidae</taxon>
        <taxon>Chaetothyriales</taxon>
        <taxon>Cyphellophoraceae</taxon>
        <taxon>Cyphellophora</taxon>
    </lineage>
</organism>
<keyword evidence="3" id="KW-0804">Transcription</keyword>
<dbReference type="Pfam" id="PF00172">
    <property type="entry name" value="Zn_clus"/>
    <property type="match status" value="1"/>
</dbReference>
<dbReference type="PROSITE" id="PS00463">
    <property type="entry name" value="ZN2_CY6_FUNGAL_1"/>
    <property type="match status" value="1"/>
</dbReference>
<accession>A0A0N1HAL6</accession>
<protein>
    <recommendedName>
        <fullName evidence="5">Zn(2)-C6 fungal-type domain-containing protein</fullName>
    </recommendedName>
</protein>
<gene>
    <name evidence="6" type="ORF">AB675_10802</name>
</gene>
<dbReference type="GeneID" id="28731478"/>
<dbReference type="Proteomes" id="UP000038010">
    <property type="component" value="Unassembled WGS sequence"/>
</dbReference>